<evidence type="ECO:0000256" key="2">
    <source>
        <dbReference type="PROSITE-ProRule" id="PRU00059"/>
    </source>
</evidence>
<evidence type="ECO:0000256" key="3">
    <source>
        <dbReference type="SAM" id="MobiDB-lite"/>
    </source>
</evidence>
<feature type="domain" description="CUB" evidence="5">
    <location>
        <begin position="50"/>
        <end position="165"/>
    </location>
</feature>
<comment type="caution">
    <text evidence="2">Lacks conserved residue(s) required for the propagation of feature annotation.</text>
</comment>
<dbReference type="Proteomes" id="UP000694845">
    <property type="component" value="Unplaced"/>
</dbReference>
<feature type="region of interest" description="Disordered" evidence="3">
    <location>
        <begin position="27"/>
        <end position="47"/>
    </location>
</feature>
<dbReference type="RefSeq" id="XP_022101849.1">
    <property type="nucleotide sequence ID" value="XM_022246157.1"/>
</dbReference>
<dbReference type="InterPro" id="IPR035914">
    <property type="entry name" value="Sperma_CUB_dom_sf"/>
</dbReference>
<evidence type="ECO:0000256" key="1">
    <source>
        <dbReference type="ARBA" id="ARBA00023157"/>
    </source>
</evidence>
<dbReference type="Pfam" id="PF00431">
    <property type="entry name" value="CUB"/>
    <property type="match status" value="1"/>
</dbReference>
<dbReference type="InterPro" id="IPR052129">
    <property type="entry name" value="Spermadhesin-Link_domain"/>
</dbReference>
<evidence type="ECO:0000259" key="5">
    <source>
        <dbReference type="PROSITE" id="PS01180"/>
    </source>
</evidence>
<dbReference type="PROSITE" id="PS01180">
    <property type="entry name" value="CUB"/>
    <property type="match status" value="1"/>
</dbReference>
<dbReference type="OMA" id="RENHAIN"/>
<dbReference type="GeneID" id="110985255"/>
<dbReference type="InterPro" id="IPR000859">
    <property type="entry name" value="CUB_dom"/>
</dbReference>
<dbReference type="CDD" id="cd00041">
    <property type="entry name" value="CUB"/>
    <property type="match status" value="1"/>
</dbReference>
<keyword evidence="4" id="KW-0732">Signal</keyword>
<dbReference type="FunFam" id="2.60.120.290:FF:000056">
    <property type="entry name" value="C-type LECtin"/>
    <property type="match status" value="1"/>
</dbReference>
<dbReference type="AlphaFoldDB" id="A0A8B7Z859"/>
<sequence>MGKISSLVVLLLAVFIIGAGNALAKERPKEKPGDVLEDGEKAPKDAPLRENHAINKTIYLGVGKSRTISSPNYPRKYPNNQDCIWYLQTEKGSRIRITFKDFQTQKYYDRLKGGDGSDVTKLKLFDATGIFKPRDQVSNGNTMWLRFTSDFRFTKKGFRLVARSFSSSDERTYLSDKVRSF</sequence>
<dbReference type="KEGG" id="aplc:110985255"/>
<dbReference type="SUPFAM" id="SSF49854">
    <property type="entry name" value="Spermadhesin, CUB domain"/>
    <property type="match status" value="1"/>
</dbReference>
<feature type="chain" id="PRO_5034168402" evidence="4">
    <location>
        <begin position="25"/>
        <end position="181"/>
    </location>
</feature>
<accession>A0A8B7Z859</accession>
<protein>
    <submittedName>
        <fullName evidence="7">Tolloid-like protein 2</fullName>
    </submittedName>
</protein>
<organism evidence="6 7">
    <name type="scientific">Acanthaster planci</name>
    <name type="common">Crown-of-thorns starfish</name>
    <dbReference type="NCBI Taxonomy" id="133434"/>
    <lineage>
        <taxon>Eukaryota</taxon>
        <taxon>Metazoa</taxon>
        <taxon>Echinodermata</taxon>
        <taxon>Eleutherozoa</taxon>
        <taxon>Asterozoa</taxon>
        <taxon>Asteroidea</taxon>
        <taxon>Valvatacea</taxon>
        <taxon>Valvatida</taxon>
        <taxon>Acanthasteridae</taxon>
        <taxon>Acanthaster</taxon>
    </lineage>
</organism>
<proteinExistence type="predicted"/>
<dbReference type="SMART" id="SM00042">
    <property type="entry name" value="CUB"/>
    <property type="match status" value="1"/>
</dbReference>
<keyword evidence="6" id="KW-1185">Reference proteome</keyword>
<evidence type="ECO:0000313" key="6">
    <source>
        <dbReference type="Proteomes" id="UP000694845"/>
    </source>
</evidence>
<dbReference type="PANTHER" id="PTHR46908:SF4">
    <property type="entry name" value="TUMOR NECROSIS FACTOR-INDUCIBLE GENE 6 PROTEIN"/>
    <property type="match status" value="1"/>
</dbReference>
<keyword evidence="1" id="KW-1015">Disulfide bond</keyword>
<gene>
    <name evidence="7" type="primary">LOC110985255</name>
</gene>
<dbReference type="PANTHER" id="PTHR46908">
    <property type="entry name" value="CUBILIN-LIKE PROTEIN"/>
    <property type="match status" value="1"/>
</dbReference>
<name>A0A8B7Z859_ACAPL</name>
<dbReference type="OrthoDB" id="431034at2759"/>
<evidence type="ECO:0000313" key="7">
    <source>
        <dbReference type="RefSeq" id="XP_022101849.1"/>
    </source>
</evidence>
<feature type="signal peptide" evidence="4">
    <location>
        <begin position="1"/>
        <end position="24"/>
    </location>
</feature>
<dbReference type="Gene3D" id="2.60.120.290">
    <property type="entry name" value="Spermadhesin, CUB domain"/>
    <property type="match status" value="1"/>
</dbReference>
<reference evidence="7" key="1">
    <citation type="submission" date="2025-08" db="UniProtKB">
        <authorList>
            <consortium name="RefSeq"/>
        </authorList>
    </citation>
    <scope>IDENTIFICATION</scope>
</reference>
<evidence type="ECO:0000256" key="4">
    <source>
        <dbReference type="SAM" id="SignalP"/>
    </source>
</evidence>